<evidence type="ECO:0000313" key="1">
    <source>
        <dbReference type="EMBL" id="HCO22382.1"/>
    </source>
</evidence>
<organism evidence="1 2">
    <name type="scientific">Gimesia maris</name>
    <dbReference type="NCBI Taxonomy" id="122"/>
    <lineage>
        <taxon>Bacteria</taxon>
        <taxon>Pseudomonadati</taxon>
        <taxon>Planctomycetota</taxon>
        <taxon>Planctomycetia</taxon>
        <taxon>Planctomycetales</taxon>
        <taxon>Planctomycetaceae</taxon>
        <taxon>Gimesia</taxon>
    </lineage>
</organism>
<dbReference type="Proteomes" id="UP000263642">
    <property type="component" value="Unassembled WGS sequence"/>
</dbReference>
<dbReference type="AlphaFoldDB" id="A0A3D3R2S5"/>
<name>A0A3D3R2S5_9PLAN</name>
<proteinExistence type="predicted"/>
<sequence>MNPLKRMVFTHTYGVSEIGGLRRFTSQFPLTKLHWNLCHATFDISDAPNYTGENNKPDLVIMKADDFFKLIATKNH</sequence>
<evidence type="ECO:0000313" key="2">
    <source>
        <dbReference type="Proteomes" id="UP000263642"/>
    </source>
</evidence>
<reference evidence="1 2" key="1">
    <citation type="journal article" date="2018" name="Nat. Biotechnol.">
        <title>A standardized bacterial taxonomy based on genome phylogeny substantially revises the tree of life.</title>
        <authorList>
            <person name="Parks D.H."/>
            <person name="Chuvochina M."/>
            <person name="Waite D.W."/>
            <person name="Rinke C."/>
            <person name="Skarshewski A."/>
            <person name="Chaumeil P.A."/>
            <person name="Hugenholtz P."/>
        </authorList>
    </citation>
    <scope>NUCLEOTIDE SEQUENCE [LARGE SCALE GENOMIC DNA]</scope>
    <source>
        <strain evidence="1">UBA9375</strain>
    </source>
</reference>
<dbReference type="EMBL" id="DQAY01000029">
    <property type="protein sequence ID" value="HCO22382.1"/>
    <property type="molecule type" value="Genomic_DNA"/>
</dbReference>
<comment type="caution">
    <text evidence="1">The sequence shown here is derived from an EMBL/GenBank/DDBJ whole genome shotgun (WGS) entry which is preliminary data.</text>
</comment>
<accession>A0A3D3R2S5</accession>
<protein>
    <submittedName>
        <fullName evidence="1">Uncharacterized protein</fullName>
    </submittedName>
</protein>
<gene>
    <name evidence="1" type="ORF">DIT97_04710</name>
</gene>